<dbReference type="PROSITE" id="PS50999">
    <property type="entry name" value="COX2_TM"/>
    <property type="match status" value="1"/>
</dbReference>
<keyword evidence="22" id="KW-1185">Reference proteome</keyword>
<comment type="similarity">
    <text evidence="2 14">Belongs to the cytochrome c oxidase subunit 2 family.</text>
</comment>
<evidence type="ECO:0000256" key="13">
    <source>
        <dbReference type="PROSITE-ProRule" id="PRU00433"/>
    </source>
</evidence>
<dbReference type="InterPro" id="IPR008972">
    <property type="entry name" value="Cupredoxin"/>
</dbReference>
<comment type="function">
    <text evidence="15">Subunits I and II form the functional core of the enzyme complex. Electrons originating in cytochrome c are transferred via heme a and Cu(A) to the binuclear center formed by heme a3 and Cu(B).</text>
</comment>
<dbReference type="Pfam" id="PF02790">
    <property type="entry name" value="COX2_TM"/>
    <property type="match status" value="1"/>
</dbReference>
<keyword evidence="11 13" id="KW-0408">Iron</keyword>
<dbReference type="SUPFAM" id="SSF49503">
    <property type="entry name" value="Cupredoxins"/>
    <property type="match status" value="2"/>
</dbReference>
<dbReference type="InterPro" id="IPR036909">
    <property type="entry name" value="Cyt_c-like_dom_sf"/>
</dbReference>
<dbReference type="EMBL" id="CP062983">
    <property type="protein sequence ID" value="QPC84392.1"/>
    <property type="molecule type" value="Genomic_DNA"/>
</dbReference>
<keyword evidence="10 17" id="KW-1133">Transmembrane helix</keyword>
<dbReference type="RefSeq" id="WP_195172455.1">
    <property type="nucleotide sequence ID" value="NZ_CP062983.1"/>
</dbReference>
<evidence type="ECO:0000256" key="12">
    <source>
        <dbReference type="ARBA" id="ARBA00023136"/>
    </source>
</evidence>
<evidence type="ECO:0000256" key="9">
    <source>
        <dbReference type="ARBA" id="ARBA00022982"/>
    </source>
</evidence>
<dbReference type="PANTHER" id="PTHR22888:SF9">
    <property type="entry name" value="CYTOCHROME C OXIDASE SUBUNIT 2"/>
    <property type="match status" value="1"/>
</dbReference>
<dbReference type="PANTHER" id="PTHR22888">
    <property type="entry name" value="CYTOCHROME C OXIDASE, SUBUNIT II"/>
    <property type="match status" value="1"/>
</dbReference>
<evidence type="ECO:0000256" key="8">
    <source>
        <dbReference type="ARBA" id="ARBA00022967"/>
    </source>
</evidence>
<keyword evidence="3 14" id="KW-0813">Transport</keyword>
<evidence type="ECO:0000256" key="4">
    <source>
        <dbReference type="ARBA" id="ARBA00022617"/>
    </source>
</evidence>
<evidence type="ECO:0000256" key="1">
    <source>
        <dbReference type="ARBA" id="ARBA00004141"/>
    </source>
</evidence>
<dbReference type="EC" id="7.1.1.9" evidence="15"/>
<feature type="compositionally biased region" description="Acidic residues" evidence="16">
    <location>
        <begin position="189"/>
        <end position="199"/>
    </location>
</feature>
<evidence type="ECO:0000259" key="18">
    <source>
        <dbReference type="PROSITE" id="PS50857"/>
    </source>
</evidence>
<dbReference type="InterPro" id="IPR045187">
    <property type="entry name" value="CcO_II"/>
</dbReference>
<comment type="catalytic activity">
    <reaction evidence="15">
        <text>4 Fe(II)-[cytochrome c] + O2 + 8 H(+)(in) = 4 Fe(III)-[cytochrome c] + 2 H2O + 4 H(+)(out)</text>
        <dbReference type="Rhea" id="RHEA:11436"/>
        <dbReference type="Rhea" id="RHEA-COMP:10350"/>
        <dbReference type="Rhea" id="RHEA-COMP:14399"/>
        <dbReference type="ChEBI" id="CHEBI:15377"/>
        <dbReference type="ChEBI" id="CHEBI:15378"/>
        <dbReference type="ChEBI" id="CHEBI:15379"/>
        <dbReference type="ChEBI" id="CHEBI:29033"/>
        <dbReference type="ChEBI" id="CHEBI:29034"/>
        <dbReference type="EC" id="7.1.1.9"/>
    </reaction>
</comment>
<sequence length="626" mass="67193">MATTQPQHDSESPLAGASLVGIVIFGVAMVIFGVVIAALFTHRVLPEQASEQAIATDGLFQILLAIGAMVFFLVQGLLLISVIRFRRPANDVSDGPNIHGNTTLEIVWTIIPAAVVVVLAILSYLVWVDNAAPRERTNFVNGQPIEINVTGQRFAWNFEYITNVALPDPDAPAPEEPGDDNAAAVPAEATEEVTEEATEEITPTEAVEEDATDEVADEATEEATEEATADETEVATEEVAETAEEATEEATESETEAEAEATDIAVVDATPETEVSDEEGTVPDTRESGDAELPVVETPRGDEPTVSFTTNSLYTYVGQNVELQMQTLDVIHSFWVPAMRVKQDLLPGKLTTIRFTPVETEEGFPYTTLVGPFDLMITENGTTTTRSFGEGTSIVARVQGDDAQGGQVSVELENGLEGTVDASLIQNRYARYRLNCAELCGGGHGEMFSWVIVYPNEESFLENFYDIQVYNELNPSEDPVVLGESVITGYACAGCHTLDSLGWTGQSAPVLNGIADRAAERAAAAGAASGADYIAQSIRLPQAFIAPGAWAVNMPIHDSTNDNINTYMPQEELDSIVAFLCSQTASGELADSTCGLESWEVDANNQLADTTAVTEELEALTEPYEE</sequence>
<dbReference type="Gene3D" id="1.10.760.10">
    <property type="entry name" value="Cytochrome c-like domain"/>
    <property type="match status" value="1"/>
</dbReference>
<keyword evidence="8" id="KW-1278">Translocase</keyword>
<feature type="domain" description="Cytochrome oxidase subunit II transmembrane region profile" evidence="19">
    <location>
        <begin position="37"/>
        <end position="134"/>
    </location>
</feature>
<dbReference type="PROSITE" id="PS50857">
    <property type="entry name" value="COX2_CUA"/>
    <property type="match status" value="1"/>
</dbReference>
<evidence type="ECO:0000256" key="14">
    <source>
        <dbReference type="RuleBase" id="RU000456"/>
    </source>
</evidence>
<evidence type="ECO:0000256" key="10">
    <source>
        <dbReference type="ARBA" id="ARBA00022989"/>
    </source>
</evidence>
<dbReference type="Pfam" id="PF00116">
    <property type="entry name" value="COX2"/>
    <property type="match status" value="1"/>
</dbReference>
<dbReference type="GO" id="GO:0020037">
    <property type="term" value="F:heme binding"/>
    <property type="evidence" value="ECO:0007669"/>
    <property type="project" value="InterPro"/>
</dbReference>
<keyword evidence="7 13" id="KW-0479">Metal-binding</keyword>
<dbReference type="InterPro" id="IPR002429">
    <property type="entry name" value="CcO_II-like_C"/>
</dbReference>
<name>A0A7S8ECF4_9CHLR</name>
<evidence type="ECO:0000313" key="21">
    <source>
        <dbReference type="EMBL" id="QPC84392.1"/>
    </source>
</evidence>
<protein>
    <recommendedName>
        <fullName evidence="15">Cytochrome c oxidase subunit 2</fullName>
        <ecNumber evidence="15">7.1.1.9</ecNumber>
    </recommendedName>
</protein>
<dbReference type="Gene3D" id="2.60.40.420">
    <property type="entry name" value="Cupredoxins - blue copper proteins"/>
    <property type="match status" value="1"/>
</dbReference>
<feature type="domain" description="Cytochrome oxidase subunit II copper A binding" evidence="18">
    <location>
        <begin position="142"/>
        <end position="466"/>
    </location>
</feature>
<organism evidence="21 22">
    <name type="scientific">Phototrophicus methaneseepsis</name>
    <dbReference type="NCBI Taxonomy" id="2710758"/>
    <lineage>
        <taxon>Bacteria</taxon>
        <taxon>Bacillati</taxon>
        <taxon>Chloroflexota</taxon>
        <taxon>Candidatus Thermofontia</taxon>
        <taxon>Phototrophicales</taxon>
        <taxon>Phototrophicaceae</taxon>
        <taxon>Phototrophicus</taxon>
    </lineage>
</organism>
<dbReference type="SUPFAM" id="SSF46626">
    <property type="entry name" value="Cytochrome c"/>
    <property type="match status" value="1"/>
</dbReference>
<keyword evidence="4 13" id="KW-0349">Heme</keyword>
<dbReference type="SUPFAM" id="SSF81464">
    <property type="entry name" value="Cytochrome c oxidase subunit II-like, transmembrane region"/>
    <property type="match status" value="1"/>
</dbReference>
<dbReference type="KEGG" id="pmet:G4Y79_08455"/>
<dbReference type="InterPro" id="IPR009056">
    <property type="entry name" value="Cyt_c-like_dom"/>
</dbReference>
<keyword evidence="15" id="KW-0186">Copper</keyword>
<evidence type="ECO:0000259" key="19">
    <source>
        <dbReference type="PROSITE" id="PS50999"/>
    </source>
</evidence>
<dbReference type="GO" id="GO:0042773">
    <property type="term" value="P:ATP synthesis coupled electron transport"/>
    <property type="evidence" value="ECO:0007669"/>
    <property type="project" value="TreeGrafter"/>
</dbReference>
<feature type="compositionally biased region" description="Acidic residues" evidence="16">
    <location>
        <begin position="206"/>
        <end position="261"/>
    </location>
</feature>
<feature type="region of interest" description="Disordered" evidence="16">
    <location>
        <begin position="167"/>
        <end position="289"/>
    </location>
</feature>
<reference evidence="21 22" key="1">
    <citation type="submission" date="2020-02" db="EMBL/GenBank/DDBJ databases">
        <authorList>
            <person name="Zheng R.K."/>
            <person name="Sun C.M."/>
        </authorList>
    </citation>
    <scope>NUCLEOTIDE SEQUENCE [LARGE SCALE GENOMIC DNA]</scope>
    <source>
        <strain evidence="22">rifampicinis</strain>
    </source>
</reference>
<accession>A0A7S8ECF4</accession>
<proteinExistence type="inferred from homology"/>
<evidence type="ECO:0000256" key="6">
    <source>
        <dbReference type="ARBA" id="ARBA00022692"/>
    </source>
</evidence>
<dbReference type="GO" id="GO:0005886">
    <property type="term" value="C:plasma membrane"/>
    <property type="evidence" value="ECO:0007669"/>
    <property type="project" value="UniProtKB-SubCell"/>
</dbReference>
<dbReference type="Gene3D" id="1.10.287.90">
    <property type="match status" value="1"/>
</dbReference>
<keyword evidence="5 14" id="KW-0679">Respiratory chain</keyword>
<dbReference type="GO" id="GO:0005507">
    <property type="term" value="F:copper ion binding"/>
    <property type="evidence" value="ECO:0007669"/>
    <property type="project" value="InterPro"/>
</dbReference>
<feature type="domain" description="Cytochrome c" evidence="20">
    <location>
        <begin position="478"/>
        <end position="584"/>
    </location>
</feature>
<evidence type="ECO:0000256" key="11">
    <source>
        <dbReference type="ARBA" id="ARBA00023004"/>
    </source>
</evidence>
<feature type="transmembrane region" description="Helical" evidence="17">
    <location>
        <begin position="106"/>
        <end position="127"/>
    </location>
</feature>
<evidence type="ECO:0000256" key="5">
    <source>
        <dbReference type="ARBA" id="ARBA00022660"/>
    </source>
</evidence>
<keyword evidence="12 17" id="KW-0472">Membrane</keyword>
<evidence type="ECO:0000256" key="16">
    <source>
        <dbReference type="SAM" id="MobiDB-lite"/>
    </source>
</evidence>
<keyword evidence="6 14" id="KW-0812">Transmembrane</keyword>
<keyword evidence="9 14" id="KW-0249">Electron transport</keyword>
<evidence type="ECO:0000256" key="3">
    <source>
        <dbReference type="ARBA" id="ARBA00022448"/>
    </source>
</evidence>
<dbReference type="AlphaFoldDB" id="A0A7S8ECF4"/>
<comment type="cofactor">
    <cofactor evidence="15">
        <name>Cu cation</name>
        <dbReference type="ChEBI" id="CHEBI:23378"/>
    </cofactor>
    <text evidence="15">Binds a copper A center.</text>
</comment>
<dbReference type="PROSITE" id="PS51007">
    <property type="entry name" value="CYTC"/>
    <property type="match status" value="1"/>
</dbReference>
<comment type="subcellular location">
    <subcellularLocation>
        <location evidence="14">Cell membrane</location>
        <topology evidence="14">Multi-pass membrane protein</topology>
    </subcellularLocation>
    <subcellularLocation>
        <location evidence="1">Membrane</location>
        <topology evidence="1">Multi-pass membrane protein</topology>
    </subcellularLocation>
</comment>
<evidence type="ECO:0000313" key="22">
    <source>
        <dbReference type="Proteomes" id="UP000594468"/>
    </source>
</evidence>
<feature type="transmembrane region" description="Helical" evidence="17">
    <location>
        <begin position="20"/>
        <end position="41"/>
    </location>
</feature>
<evidence type="ECO:0000256" key="17">
    <source>
        <dbReference type="SAM" id="Phobius"/>
    </source>
</evidence>
<evidence type="ECO:0000259" key="20">
    <source>
        <dbReference type="PROSITE" id="PS51007"/>
    </source>
</evidence>
<evidence type="ECO:0000256" key="7">
    <source>
        <dbReference type="ARBA" id="ARBA00022723"/>
    </source>
</evidence>
<dbReference type="InterPro" id="IPR011759">
    <property type="entry name" value="Cyt_c_oxidase_su2_TM_dom"/>
</dbReference>
<evidence type="ECO:0000256" key="15">
    <source>
        <dbReference type="RuleBase" id="RU004024"/>
    </source>
</evidence>
<gene>
    <name evidence="21" type="ORF">G4Y79_08455</name>
</gene>
<feature type="transmembrane region" description="Helical" evidence="17">
    <location>
        <begin position="62"/>
        <end position="86"/>
    </location>
</feature>
<evidence type="ECO:0000256" key="2">
    <source>
        <dbReference type="ARBA" id="ARBA00007866"/>
    </source>
</evidence>
<dbReference type="InterPro" id="IPR036257">
    <property type="entry name" value="Cyt_c_oxidase_su2_TM_sf"/>
</dbReference>
<dbReference type="Proteomes" id="UP000594468">
    <property type="component" value="Chromosome"/>
</dbReference>
<dbReference type="GO" id="GO:0004129">
    <property type="term" value="F:cytochrome-c oxidase activity"/>
    <property type="evidence" value="ECO:0007669"/>
    <property type="project" value="UniProtKB-EC"/>
</dbReference>